<protein>
    <submittedName>
        <fullName evidence="1">Uncharacterized protein</fullName>
    </submittedName>
</protein>
<evidence type="ECO:0000313" key="1">
    <source>
        <dbReference type="EMBL" id="QKS22363.1"/>
    </source>
</evidence>
<dbReference type="EMBL" id="CP054580">
    <property type="protein sequence ID" value="QKS22363.1"/>
    <property type="molecule type" value="Genomic_DNA"/>
</dbReference>
<keyword evidence="2" id="KW-1185">Reference proteome</keyword>
<dbReference type="Proteomes" id="UP000509761">
    <property type="component" value="Chromosome"/>
</dbReference>
<reference evidence="1 2" key="1">
    <citation type="submission" date="2019-12" db="EMBL/GenBank/DDBJ databases">
        <title>Genome sequencing and assembly of endphytes of Porphyra tenera.</title>
        <authorList>
            <person name="Park J.M."/>
            <person name="Shin R."/>
            <person name="Jo S.H."/>
        </authorList>
    </citation>
    <scope>NUCLEOTIDE SEQUENCE [LARGE SCALE GENOMIC DNA]</scope>
    <source>
        <strain evidence="1 2">GPM3</strain>
    </source>
</reference>
<evidence type="ECO:0000313" key="2">
    <source>
        <dbReference type="Proteomes" id="UP000509761"/>
    </source>
</evidence>
<dbReference type="AlphaFoldDB" id="A0A6N0YVC7"/>
<dbReference type="RefSeq" id="WP_039859276.1">
    <property type="nucleotide sequence ID" value="NZ_BAAADW010000003.1"/>
</dbReference>
<gene>
    <name evidence="1" type="ORF">FX987_00105</name>
</gene>
<sequence>MKHHIKHRITRRQSLTLIGTTLTAMTLPTVSLLANTGGMQQKTFAGTDKTLPLSAWALGEHSTLAVIRSCSMCVPK</sequence>
<proteinExistence type="predicted"/>
<accession>A0A6N0YVC7</accession>
<name>A0A6N0YVC7_9GAMM</name>
<organism evidence="1 2">
    <name type="scientific">Vreelandella titanicae</name>
    <dbReference type="NCBI Taxonomy" id="664683"/>
    <lineage>
        <taxon>Bacteria</taxon>
        <taxon>Pseudomonadati</taxon>
        <taxon>Pseudomonadota</taxon>
        <taxon>Gammaproteobacteria</taxon>
        <taxon>Oceanospirillales</taxon>
        <taxon>Halomonadaceae</taxon>
        <taxon>Vreelandella</taxon>
    </lineage>
</organism>